<comment type="caution">
    <text evidence="3">The sequence shown here is derived from an EMBL/GenBank/DDBJ whole genome shotgun (WGS) entry which is preliminary data.</text>
</comment>
<dbReference type="OrthoDB" id="9771302at2"/>
<gene>
    <name evidence="3" type="ORF">RSO01_01650</name>
</gene>
<dbReference type="InterPro" id="IPR016040">
    <property type="entry name" value="NAD(P)-bd_dom"/>
</dbReference>
<dbReference type="InterPro" id="IPR051164">
    <property type="entry name" value="NmrA-like_oxidored"/>
</dbReference>
<dbReference type="SUPFAM" id="SSF51735">
    <property type="entry name" value="NAD(P)-binding Rossmann-fold domains"/>
    <property type="match status" value="1"/>
</dbReference>
<dbReference type="RefSeq" id="WP_147145197.1">
    <property type="nucleotide sequence ID" value="NZ_BKAJ01000004.1"/>
</dbReference>
<keyword evidence="1" id="KW-0521">NADP</keyword>
<sequence length="252" mass="26612">MKIVIIGGNGLIGKKVVARLRQEANDVVAASPSSGVNTITRQGLAEALSGARLVIDVANSPSFEDQAALEFFERSSRNLLAAEIAAGVRHHVVLSVVGAKRLPQSGYLRAKAAQEDLVKASAIPFTILQSTQFFESVDAIVQAGTDGDMTHLSPALVQPIASDDVAAALADLAVDKPLNGTIEIAGPDQMPLDALARQYLAARADQRQVIADIHARYFGARLDDKSLTPSAQPSLGTIRFHDWLSASLGTDP</sequence>
<dbReference type="Gene3D" id="3.40.50.720">
    <property type="entry name" value="NAD(P)-binding Rossmann-like Domain"/>
    <property type="match status" value="1"/>
</dbReference>
<evidence type="ECO:0000256" key="1">
    <source>
        <dbReference type="ARBA" id="ARBA00022857"/>
    </source>
</evidence>
<name>A0A512N1Y8_9HYPH</name>
<organism evidence="3 4">
    <name type="scientific">Reyranella soli</name>
    <dbReference type="NCBI Taxonomy" id="1230389"/>
    <lineage>
        <taxon>Bacteria</taxon>
        <taxon>Pseudomonadati</taxon>
        <taxon>Pseudomonadota</taxon>
        <taxon>Alphaproteobacteria</taxon>
        <taxon>Hyphomicrobiales</taxon>
        <taxon>Reyranellaceae</taxon>
        <taxon>Reyranella</taxon>
    </lineage>
</organism>
<evidence type="ECO:0000313" key="3">
    <source>
        <dbReference type="EMBL" id="GEP52999.1"/>
    </source>
</evidence>
<dbReference type="Proteomes" id="UP000321058">
    <property type="component" value="Unassembled WGS sequence"/>
</dbReference>
<evidence type="ECO:0000259" key="2">
    <source>
        <dbReference type="Pfam" id="PF13460"/>
    </source>
</evidence>
<keyword evidence="4" id="KW-1185">Reference proteome</keyword>
<dbReference type="Pfam" id="PF13460">
    <property type="entry name" value="NAD_binding_10"/>
    <property type="match status" value="1"/>
</dbReference>
<reference evidence="3 4" key="1">
    <citation type="submission" date="2019-07" db="EMBL/GenBank/DDBJ databases">
        <title>Whole genome shotgun sequence of Reyranella soli NBRC 108950.</title>
        <authorList>
            <person name="Hosoyama A."/>
            <person name="Uohara A."/>
            <person name="Ohji S."/>
            <person name="Ichikawa N."/>
        </authorList>
    </citation>
    <scope>NUCLEOTIDE SEQUENCE [LARGE SCALE GENOMIC DNA]</scope>
    <source>
        <strain evidence="3 4">NBRC 108950</strain>
    </source>
</reference>
<accession>A0A512N1Y8</accession>
<protein>
    <recommendedName>
        <fullName evidence="2">NAD(P)-binding domain-containing protein</fullName>
    </recommendedName>
</protein>
<feature type="domain" description="NAD(P)-binding" evidence="2">
    <location>
        <begin position="40"/>
        <end position="173"/>
    </location>
</feature>
<dbReference type="InterPro" id="IPR036291">
    <property type="entry name" value="NAD(P)-bd_dom_sf"/>
</dbReference>
<dbReference type="AlphaFoldDB" id="A0A512N1Y8"/>
<evidence type="ECO:0000313" key="4">
    <source>
        <dbReference type="Proteomes" id="UP000321058"/>
    </source>
</evidence>
<dbReference type="PANTHER" id="PTHR42748">
    <property type="entry name" value="NITROGEN METABOLITE REPRESSION PROTEIN NMRA FAMILY MEMBER"/>
    <property type="match status" value="1"/>
</dbReference>
<proteinExistence type="predicted"/>
<dbReference type="PANTHER" id="PTHR42748:SF3">
    <property type="entry name" value="BLL4366 PROTEIN"/>
    <property type="match status" value="1"/>
</dbReference>
<dbReference type="EMBL" id="BKAJ01000004">
    <property type="protein sequence ID" value="GEP52999.1"/>
    <property type="molecule type" value="Genomic_DNA"/>
</dbReference>